<dbReference type="EMBL" id="BDUF01000084">
    <property type="protein sequence ID" value="GAX91083.1"/>
    <property type="molecule type" value="Genomic_DNA"/>
</dbReference>
<sequence>MGFYKLKEEPEDNSKRMKGSQELELVQAWQKDVLIEEFPEGPYGAQIFLDQKIGKSTGWEPGQQVVNRFKDENPTLNDFKVPTDQERPDL</sequence>
<name>A0A292YQQ1_9BACL</name>
<dbReference type="AlphaFoldDB" id="A0A292YQQ1"/>
<comment type="caution">
    <text evidence="2">The sequence shown here is derived from an EMBL/GenBank/DDBJ whole genome shotgun (WGS) entry which is preliminary data.</text>
</comment>
<dbReference type="OrthoDB" id="2376226at2"/>
<dbReference type="RefSeq" id="WP_096182816.1">
    <property type="nucleotide sequence ID" value="NZ_BDUF01000084.1"/>
</dbReference>
<gene>
    <name evidence="2" type="ORF">EFBL_2743</name>
</gene>
<protein>
    <submittedName>
        <fullName evidence="2">Uncharacterized protein</fullName>
    </submittedName>
</protein>
<organism evidence="2 3">
    <name type="scientific">Effusibacillus lacus</name>
    <dbReference type="NCBI Taxonomy" id="1348429"/>
    <lineage>
        <taxon>Bacteria</taxon>
        <taxon>Bacillati</taxon>
        <taxon>Bacillota</taxon>
        <taxon>Bacilli</taxon>
        <taxon>Bacillales</taxon>
        <taxon>Alicyclobacillaceae</taxon>
        <taxon>Effusibacillus</taxon>
    </lineage>
</organism>
<feature type="region of interest" description="Disordered" evidence="1">
    <location>
        <begin position="71"/>
        <end position="90"/>
    </location>
</feature>
<dbReference type="Proteomes" id="UP000217785">
    <property type="component" value="Unassembled WGS sequence"/>
</dbReference>
<reference evidence="3" key="1">
    <citation type="submission" date="2017-07" db="EMBL/GenBank/DDBJ databases">
        <title>Draft genome sequence of Effusibacillus lacus strain skLN1.</title>
        <authorList>
            <person name="Watanabe M."/>
            <person name="Kojima H."/>
            <person name="Fukui M."/>
        </authorList>
    </citation>
    <scope>NUCLEOTIDE SEQUENCE [LARGE SCALE GENOMIC DNA]</scope>
    <source>
        <strain evidence="3">skLN1</strain>
    </source>
</reference>
<keyword evidence="3" id="KW-1185">Reference proteome</keyword>
<evidence type="ECO:0000313" key="3">
    <source>
        <dbReference type="Proteomes" id="UP000217785"/>
    </source>
</evidence>
<feature type="compositionally biased region" description="Basic and acidic residues" evidence="1">
    <location>
        <begin position="81"/>
        <end position="90"/>
    </location>
</feature>
<proteinExistence type="predicted"/>
<evidence type="ECO:0000313" key="2">
    <source>
        <dbReference type="EMBL" id="GAX91083.1"/>
    </source>
</evidence>
<evidence type="ECO:0000256" key="1">
    <source>
        <dbReference type="SAM" id="MobiDB-lite"/>
    </source>
</evidence>
<accession>A0A292YQQ1</accession>